<sequence length="276" mass="31247">MKDILEYTDYRQYIADYYADRKAKTAFSWQEFAKTAGFSSPVYLKYVSEGRFNLSAEAAVRTAQAMHLTDYECEFFVEMVKFDHAKNDADKRAAFSKMVSIAESHKAKIVDGESFRFFEDWKNPVLRELAPAMPGAKPLAMAHACRPEVSAAEVSESLGFLVKANLLQKDKDGNYAQTDKVVTTGPMEFTPLAVRGLHRQMGEFALDAIENVPQDERHFSGLTLGITREAYEKIVQRIAEFRKDIIAIATSETATDEVYRLNVQFFPMTQKSANKD</sequence>
<dbReference type="RefSeq" id="WP_109573279.1">
    <property type="nucleotide sequence ID" value="NZ_UHJL01000003.1"/>
</dbReference>
<feature type="domain" description="DUF4423" evidence="1">
    <location>
        <begin position="104"/>
        <end position="268"/>
    </location>
</feature>
<dbReference type="AlphaFoldDB" id="A0A380S886"/>
<name>A0A380S886_FIBSU</name>
<evidence type="ECO:0000313" key="2">
    <source>
        <dbReference type="EMBL" id="SUQ24938.1"/>
    </source>
</evidence>
<proteinExistence type="predicted"/>
<evidence type="ECO:0000259" key="1">
    <source>
        <dbReference type="Pfam" id="PF14394"/>
    </source>
</evidence>
<reference evidence="2 3" key="1">
    <citation type="submission" date="2017-08" db="EMBL/GenBank/DDBJ databases">
        <authorList>
            <person name="de Groot N.N."/>
        </authorList>
    </citation>
    <scope>NUCLEOTIDE SEQUENCE [LARGE SCALE GENOMIC DNA]</scope>
    <source>
        <strain evidence="2 3">HM2</strain>
    </source>
</reference>
<dbReference type="Proteomes" id="UP000255423">
    <property type="component" value="Unassembled WGS sequence"/>
</dbReference>
<dbReference type="Pfam" id="PF14394">
    <property type="entry name" value="DUF4423"/>
    <property type="match status" value="1"/>
</dbReference>
<organism evidence="2 3">
    <name type="scientific">Fibrobacter succinogenes</name>
    <name type="common">Bacteroides succinogenes</name>
    <dbReference type="NCBI Taxonomy" id="833"/>
    <lineage>
        <taxon>Bacteria</taxon>
        <taxon>Pseudomonadati</taxon>
        <taxon>Fibrobacterota</taxon>
        <taxon>Fibrobacteria</taxon>
        <taxon>Fibrobacterales</taxon>
        <taxon>Fibrobacteraceae</taxon>
        <taxon>Fibrobacter</taxon>
    </lineage>
</organism>
<dbReference type="InterPro" id="IPR025537">
    <property type="entry name" value="DUF4423"/>
</dbReference>
<protein>
    <submittedName>
        <fullName evidence="2">Phosphoglycerate mutase</fullName>
    </submittedName>
</protein>
<dbReference type="NCBIfam" id="TIGR02147">
    <property type="entry name" value="Fsuc_second"/>
    <property type="match status" value="1"/>
</dbReference>
<dbReference type="EMBL" id="UHJL01000003">
    <property type="protein sequence ID" value="SUQ24938.1"/>
    <property type="molecule type" value="Genomic_DNA"/>
</dbReference>
<dbReference type="InterPro" id="IPR011873">
    <property type="entry name" value="CHP02147"/>
</dbReference>
<evidence type="ECO:0000313" key="3">
    <source>
        <dbReference type="Proteomes" id="UP000255423"/>
    </source>
</evidence>
<accession>A0A380S886</accession>
<gene>
    <name evidence="2" type="ORF">SAMN05661053_2352</name>
</gene>